<comment type="caution">
    <text evidence="1">The sequence shown here is derived from an EMBL/GenBank/DDBJ whole genome shotgun (WGS) entry which is preliminary data.</text>
</comment>
<organism evidence="1 2">
    <name type="scientific">Holdemania filiformis DSM 12042</name>
    <dbReference type="NCBI Taxonomy" id="545696"/>
    <lineage>
        <taxon>Bacteria</taxon>
        <taxon>Bacillati</taxon>
        <taxon>Bacillota</taxon>
        <taxon>Erysipelotrichia</taxon>
        <taxon>Erysipelotrichales</taxon>
        <taxon>Erysipelotrichaceae</taxon>
        <taxon>Holdemania</taxon>
    </lineage>
</organism>
<dbReference type="STRING" id="545696.HOLDEFILI_03607"/>
<gene>
    <name evidence="1" type="ORF">HOLDEFILI_03607</name>
</gene>
<sequence length="226" mass="25959">MKVLGWQLKFERSGDMISTKNLSGLPDVNRLKAFCKGLAALDIIMLEKEWSFIRHYTYNPIWRKGKETFWATDGSEQSMIIMFTSEGCVINGVDSELYDWEEKLPRIEDLTNGMPSALQKLMNSREVKKMKSTFCVWTEDGVVWHCNPMAGEDASKDLLSMIDGNPQTYVEYGKWFYPADLPLEVVRQLADGVPVTKEMIVALNPKRSEWDEIKAELDEIGYLNKL</sequence>
<name>B9YCP6_9FIRM</name>
<dbReference type="EMBL" id="ACCF01000227">
    <property type="protein sequence ID" value="EEF66250.1"/>
    <property type="molecule type" value="Genomic_DNA"/>
</dbReference>
<evidence type="ECO:0000313" key="1">
    <source>
        <dbReference type="EMBL" id="EEF66250.1"/>
    </source>
</evidence>
<reference evidence="1 2" key="2">
    <citation type="submission" date="2009-02" db="EMBL/GenBank/DDBJ databases">
        <title>Draft genome sequence of Holdemania filiformis DSM 12042.</title>
        <authorList>
            <person name="Sudarsanam P."/>
            <person name="Ley R."/>
            <person name="Guruge J."/>
            <person name="Turnbaugh P.J."/>
            <person name="Mahowald M."/>
            <person name="Liep D."/>
            <person name="Gordon J."/>
        </authorList>
    </citation>
    <scope>NUCLEOTIDE SEQUENCE [LARGE SCALE GENOMIC DNA]</scope>
    <source>
        <strain evidence="1 2">DSM 12042</strain>
    </source>
</reference>
<dbReference type="AlphaFoldDB" id="B9YCP6"/>
<reference evidence="1 2" key="1">
    <citation type="submission" date="2008-12" db="EMBL/GenBank/DDBJ databases">
        <authorList>
            <person name="Fulton L."/>
            <person name="Clifton S."/>
            <person name="Fulton B."/>
            <person name="Xu J."/>
            <person name="Minx P."/>
            <person name="Pepin K.H."/>
            <person name="Johnson M."/>
            <person name="Bhonagiri V."/>
            <person name="Nash W.E."/>
            <person name="Mardis E.R."/>
            <person name="Wilson R.K."/>
        </authorList>
    </citation>
    <scope>NUCLEOTIDE SEQUENCE [LARGE SCALE GENOMIC DNA]</scope>
    <source>
        <strain evidence="1 2">DSM 12042</strain>
    </source>
</reference>
<dbReference type="Proteomes" id="UP000005950">
    <property type="component" value="Unassembled WGS sequence"/>
</dbReference>
<accession>B9YCP6</accession>
<dbReference type="HOGENOM" id="CLU_097508_1_0_9"/>
<evidence type="ECO:0000313" key="2">
    <source>
        <dbReference type="Proteomes" id="UP000005950"/>
    </source>
</evidence>
<dbReference type="eggNOG" id="ENOG5030TDJ">
    <property type="taxonomic scope" value="Bacteria"/>
</dbReference>
<proteinExistence type="predicted"/>
<protein>
    <submittedName>
        <fullName evidence="1">Uncharacterized protein</fullName>
    </submittedName>
</protein>